<name>A0ABW2LA99_9BACT</name>
<protein>
    <submittedName>
        <fullName evidence="1">Uncharacterized protein</fullName>
    </submittedName>
</protein>
<evidence type="ECO:0000313" key="1">
    <source>
        <dbReference type="EMBL" id="MFC7339376.1"/>
    </source>
</evidence>
<proteinExistence type="predicted"/>
<sequence>MLKVFIQFISRLLSSKKPAPLIEIDPIGSLSFDTDEEAWVGSVGFKFGVVRLCLSGNWRRVGEDGLIRPHAAATEWAEEIARSPDNFQMLAEGFLNEQNGRTEDFRRFLEKRGRKEFDEIHIYKEDHKPLEGLVSYLSSDGIEIWRIAFHEKNPCAFYSE</sequence>
<dbReference type="Proteomes" id="UP001596472">
    <property type="component" value="Unassembled WGS sequence"/>
</dbReference>
<reference evidence="2" key="1">
    <citation type="journal article" date="2019" name="Int. J. Syst. Evol. Microbiol.">
        <title>The Global Catalogue of Microorganisms (GCM) 10K type strain sequencing project: providing services to taxonomists for standard genome sequencing and annotation.</title>
        <authorList>
            <consortium name="The Broad Institute Genomics Platform"/>
            <consortium name="The Broad Institute Genome Sequencing Center for Infectious Disease"/>
            <person name="Wu L."/>
            <person name="Ma J."/>
        </authorList>
    </citation>
    <scope>NUCLEOTIDE SEQUENCE [LARGE SCALE GENOMIC DNA]</scope>
    <source>
        <strain evidence="2">CGMCC 4.1467</strain>
    </source>
</reference>
<comment type="caution">
    <text evidence="1">The sequence shown here is derived from an EMBL/GenBank/DDBJ whole genome shotgun (WGS) entry which is preliminary data.</text>
</comment>
<dbReference type="RefSeq" id="WP_379716069.1">
    <property type="nucleotide sequence ID" value="NZ_JBHTBS010000015.1"/>
</dbReference>
<keyword evidence="2" id="KW-1185">Reference proteome</keyword>
<evidence type="ECO:0000313" key="2">
    <source>
        <dbReference type="Proteomes" id="UP001596472"/>
    </source>
</evidence>
<gene>
    <name evidence="1" type="ORF">ACFQY0_19445</name>
</gene>
<accession>A0ABW2LA99</accession>
<organism evidence="1 2">
    <name type="scientific">Haloferula chungangensis</name>
    <dbReference type="NCBI Taxonomy" id="1048331"/>
    <lineage>
        <taxon>Bacteria</taxon>
        <taxon>Pseudomonadati</taxon>
        <taxon>Verrucomicrobiota</taxon>
        <taxon>Verrucomicrobiia</taxon>
        <taxon>Verrucomicrobiales</taxon>
        <taxon>Verrucomicrobiaceae</taxon>
        <taxon>Haloferula</taxon>
    </lineage>
</organism>
<dbReference type="EMBL" id="JBHTBS010000015">
    <property type="protein sequence ID" value="MFC7339376.1"/>
    <property type="molecule type" value="Genomic_DNA"/>
</dbReference>